<dbReference type="InterPro" id="IPR002314">
    <property type="entry name" value="aa-tRNA-synt_IIb"/>
</dbReference>
<evidence type="ECO:0000256" key="13">
    <source>
        <dbReference type="HAMAP-Rule" id="MF_00184"/>
    </source>
</evidence>
<dbReference type="GO" id="GO:0000049">
    <property type="term" value="F:tRNA binding"/>
    <property type="evidence" value="ECO:0007669"/>
    <property type="project" value="UniProtKB-KW"/>
</dbReference>
<dbReference type="Gene3D" id="3.40.50.800">
    <property type="entry name" value="Anticodon-binding domain"/>
    <property type="match status" value="1"/>
</dbReference>
<keyword evidence="6 13" id="KW-0547">Nucleotide-binding</keyword>
<keyword evidence="8 13" id="KW-0067">ATP-binding</keyword>
<sequence>MTAGSQSPADAAAHAHIVLTLPDGSTREVPPGTLARDVVGSIGARLLQASLAVAVDGEVLDLMTPLRASGSFVVITEKDPRAVQVLRHSGAHILATAVRRLRPDAKIGFGPAIDDGFYYDFEVEKPFTPEDLAAFEAEMKKVVAEKYPFVREEVSLAEARVRFADDPLKLERLDDFEGSDEVISTYTDGPFIDLCRGPHVPDTSYLKHFKLLTTAGAYWRGDVKRQMLQRIYATAFFKKDELEQHLHNLEEAKKRDHRVLGKALDLFQLFPVAPGAVFWTPKGTTLYNTLEAFVRERQQEAFKEIKTPLLYNKALWEQSGHWGKYKENMFLVLDSETGEHDMSLKPMNCPSHHLYFASSKHSYRDLPMRYVTFDVLHRNELSGALSGLTRVRQFAQDDCHVYLREDQIADEVKFLMDFILGYYDTFGLTAKLKFATRPEQRIGSDELWDRAEAALRAALDSTGRPYEMKEGDGAFYGPKIDFDVMDSIGRAWQLGTIQLDYNAPERFDLTYTGDDNAPHRPVVIHRAVSGSFERFIAILIEHFAGVFPVWLSPEQVRVIPIAIDYNEHAEALVARMKAAGIRATLDARNETLNYRVREGEVQKVPYMCVIGRREADENTVALRSRGAGKKQDIMSSDAFIARVLHEIADRTLAMPADVVAAASDAAATATEQPGATT</sequence>
<dbReference type="GO" id="GO:0004829">
    <property type="term" value="F:threonine-tRNA ligase activity"/>
    <property type="evidence" value="ECO:0007669"/>
    <property type="project" value="UniProtKB-UniRule"/>
</dbReference>
<dbReference type="InterPro" id="IPR004154">
    <property type="entry name" value="Anticodon-bd"/>
</dbReference>
<proteinExistence type="inferred from homology"/>
<evidence type="ECO:0000256" key="12">
    <source>
        <dbReference type="ARBA" id="ARBA00049515"/>
    </source>
</evidence>
<comment type="subcellular location">
    <subcellularLocation>
        <location evidence="13">Cytoplasm</location>
    </subcellularLocation>
</comment>
<keyword evidence="7 13" id="KW-0862">Zinc</keyword>
<dbReference type="KEGG" id="ggr:HKW67_07955"/>
<evidence type="ECO:0000259" key="15">
    <source>
        <dbReference type="PROSITE" id="PS51880"/>
    </source>
</evidence>
<keyword evidence="9 13" id="KW-0694">RNA-binding</keyword>
<feature type="binding site" evidence="13">
    <location>
        <position position="525"/>
    </location>
    <ligand>
        <name>Zn(2+)</name>
        <dbReference type="ChEBI" id="CHEBI:29105"/>
        <note>catalytic</note>
    </ligand>
</feature>
<gene>
    <name evidence="13 16" type="primary">thrS</name>
    <name evidence="16" type="ORF">HKW67_07955</name>
</gene>
<dbReference type="InterPro" id="IPR012947">
    <property type="entry name" value="tRNA_SAD"/>
</dbReference>
<comment type="caution">
    <text evidence="13">Lacks conserved residue(s) required for the propagation of feature annotation.</text>
</comment>
<dbReference type="HAMAP" id="MF_00184">
    <property type="entry name" value="Thr_tRNA_synth"/>
    <property type="match status" value="1"/>
</dbReference>
<dbReference type="Pfam" id="PF07973">
    <property type="entry name" value="tRNA_SAD"/>
    <property type="match status" value="1"/>
</dbReference>
<dbReference type="FunFam" id="3.40.50.800:FF:000001">
    <property type="entry name" value="Threonine--tRNA ligase"/>
    <property type="match status" value="1"/>
</dbReference>
<organism evidence="16 17">
    <name type="scientific">Gemmatimonas groenlandica</name>
    <dbReference type="NCBI Taxonomy" id="2732249"/>
    <lineage>
        <taxon>Bacteria</taxon>
        <taxon>Pseudomonadati</taxon>
        <taxon>Gemmatimonadota</taxon>
        <taxon>Gemmatimonadia</taxon>
        <taxon>Gemmatimonadales</taxon>
        <taxon>Gemmatimonadaceae</taxon>
        <taxon>Gemmatimonas</taxon>
    </lineage>
</organism>
<dbReference type="Gene3D" id="3.30.930.10">
    <property type="entry name" value="Bira Bifunctional Protein, Domain 2"/>
    <property type="match status" value="1"/>
</dbReference>
<dbReference type="SMART" id="SM00863">
    <property type="entry name" value="tRNA_SAD"/>
    <property type="match status" value="1"/>
</dbReference>
<evidence type="ECO:0000256" key="11">
    <source>
        <dbReference type="ARBA" id="ARBA00023146"/>
    </source>
</evidence>
<name>A0A6M4IK51_9BACT</name>
<dbReference type="InterPro" id="IPR045864">
    <property type="entry name" value="aa-tRNA-synth_II/BPL/LPL"/>
</dbReference>
<dbReference type="Pfam" id="PF03129">
    <property type="entry name" value="HGTP_anticodon"/>
    <property type="match status" value="1"/>
</dbReference>
<dbReference type="PRINTS" id="PR01047">
    <property type="entry name" value="TRNASYNTHTHR"/>
</dbReference>
<dbReference type="CDD" id="cd00771">
    <property type="entry name" value="ThrRS_core"/>
    <property type="match status" value="1"/>
</dbReference>
<evidence type="ECO:0000256" key="10">
    <source>
        <dbReference type="ARBA" id="ARBA00022917"/>
    </source>
</evidence>
<dbReference type="Proteomes" id="UP000500938">
    <property type="component" value="Chromosome"/>
</dbReference>
<dbReference type="RefSeq" id="WP_171224874.1">
    <property type="nucleotide sequence ID" value="NZ_CP053085.1"/>
</dbReference>
<dbReference type="GO" id="GO:0006435">
    <property type="term" value="P:threonyl-tRNA aminoacylation"/>
    <property type="evidence" value="ECO:0007669"/>
    <property type="project" value="UniProtKB-UniRule"/>
</dbReference>
<dbReference type="Gene3D" id="3.30.980.10">
    <property type="entry name" value="Threonyl-trna Synthetase, Chain A, domain 2"/>
    <property type="match status" value="1"/>
</dbReference>
<feature type="domain" description="Aminoacyl-transfer RNA synthetases class-II family profile" evidence="14">
    <location>
        <begin position="284"/>
        <end position="548"/>
    </location>
</feature>
<dbReference type="CDD" id="cd01667">
    <property type="entry name" value="TGS_ThrRS"/>
    <property type="match status" value="1"/>
</dbReference>
<dbReference type="Pfam" id="PF00587">
    <property type="entry name" value="tRNA-synt_2b"/>
    <property type="match status" value="1"/>
</dbReference>
<reference evidence="16 17" key="1">
    <citation type="submission" date="2020-05" db="EMBL/GenBank/DDBJ databases">
        <title>Complete genome sequence of Gemmatimonas greenlandica TET16.</title>
        <authorList>
            <person name="Zeng Y."/>
        </authorList>
    </citation>
    <scope>NUCLEOTIDE SEQUENCE [LARGE SCALE GENOMIC DNA]</scope>
    <source>
        <strain evidence="16 17">TET16</strain>
    </source>
</reference>
<keyword evidence="11 13" id="KW-0030">Aminoacyl-tRNA synthetase</keyword>
<feature type="domain" description="TGS" evidence="15">
    <location>
        <begin position="13"/>
        <end position="76"/>
    </location>
</feature>
<evidence type="ECO:0000256" key="6">
    <source>
        <dbReference type="ARBA" id="ARBA00022741"/>
    </source>
</evidence>
<evidence type="ECO:0000313" key="17">
    <source>
        <dbReference type="Proteomes" id="UP000500938"/>
    </source>
</evidence>
<dbReference type="InterPro" id="IPR012676">
    <property type="entry name" value="TGS-like"/>
</dbReference>
<dbReference type="InterPro" id="IPR002320">
    <property type="entry name" value="Thr-tRNA-ligase_IIa"/>
</dbReference>
<evidence type="ECO:0000256" key="7">
    <source>
        <dbReference type="ARBA" id="ARBA00022833"/>
    </source>
</evidence>
<dbReference type="PANTHER" id="PTHR11451:SF44">
    <property type="entry name" value="THREONINE--TRNA LIGASE, CHLOROPLASTIC_MITOCHONDRIAL 2"/>
    <property type="match status" value="1"/>
</dbReference>
<dbReference type="SUPFAM" id="SSF52954">
    <property type="entry name" value="Class II aaRS ABD-related"/>
    <property type="match status" value="1"/>
</dbReference>
<dbReference type="GO" id="GO:0005524">
    <property type="term" value="F:ATP binding"/>
    <property type="evidence" value="ECO:0007669"/>
    <property type="project" value="UniProtKB-UniRule"/>
</dbReference>
<dbReference type="PANTHER" id="PTHR11451">
    <property type="entry name" value="THREONINE-TRNA LIGASE"/>
    <property type="match status" value="1"/>
</dbReference>
<dbReference type="SUPFAM" id="SSF81271">
    <property type="entry name" value="TGS-like"/>
    <property type="match status" value="1"/>
</dbReference>
<dbReference type="Gene3D" id="3.30.54.20">
    <property type="match status" value="1"/>
</dbReference>
<evidence type="ECO:0000256" key="4">
    <source>
        <dbReference type="ARBA" id="ARBA00022598"/>
    </source>
</evidence>
<keyword evidence="5 13" id="KW-0479">Metal-binding</keyword>
<evidence type="ECO:0000313" key="16">
    <source>
        <dbReference type="EMBL" id="QJR35444.1"/>
    </source>
</evidence>
<dbReference type="NCBIfam" id="TIGR00418">
    <property type="entry name" value="thrS"/>
    <property type="match status" value="1"/>
</dbReference>
<protein>
    <recommendedName>
        <fullName evidence="13">Threonine--tRNA ligase</fullName>
        <ecNumber evidence="13">6.1.1.3</ecNumber>
    </recommendedName>
    <alternativeName>
        <fullName evidence="13">Threonyl-tRNA synthetase</fullName>
        <shortName evidence="13">ThrRS</shortName>
    </alternativeName>
</protein>
<dbReference type="InterPro" id="IPR018163">
    <property type="entry name" value="Thr/Ala-tRNA-synth_IIc_edit"/>
</dbReference>
<feature type="binding site" evidence="13">
    <location>
        <position position="349"/>
    </location>
    <ligand>
        <name>Zn(2+)</name>
        <dbReference type="ChEBI" id="CHEBI:29105"/>
        <note>catalytic</note>
    </ligand>
</feature>
<evidence type="ECO:0000256" key="8">
    <source>
        <dbReference type="ARBA" id="ARBA00022840"/>
    </source>
</evidence>
<dbReference type="InterPro" id="IPR012675">
    <property type="entry name" value="Beta-grasp_dom_sf"/>
</dbReference>
<evidence type="ECO:0000256" key="1">
    <source>
        <dbReference type="ARBA" id="ARBA00008226"/>
    </source>
</evidence>
<evidence type="ECO:0000256" key="9">
    <source>
        <dbReference type="ARBA" id="ARBA00022884"/>
    </source>
</evidence>
<dbReference type="CDD" id="cd00860">
    <property type="entry name" value="ThrRS_anticodon"/>
    <property type="match status" value="1"/>
</dbReference>
<keyword evidence="2 13" id="KW-0963">Cytoplasm</keyword>
<dbReference type="Gene3D" id="3.10.20.30">
    <property type="match status" value="1"/>
</dbReference>
<dbReference type="SUPFAM" id="SSF55186">
    <property type="entry name" value="ThrRS/AlaRS common domain"/>
    <property type="match status" value="1"/>
</dbReference>
<keyword evidence="10 13" id="KW-0648">Protein biosynthesis</keyword>
<dbReference type="InterPro" id="IPR036621">
    <property type="entry name" value="Anticodon-bd_dom_sf"/>
</dbReference>
<dbReference type="GO" id="GO:0005737">
    <property type="term" value="C:cytoplasm"/>
    <property type="evidence" value="ECO:0007669"/>
    <property type="project" value="UniProtKB-SubCell"/>
</dbReference>
<evidence type="ECO:0000256" key="3">
    <source>
        <dbReference type="ARBA" id="ARBA00022555"/>
    </source>
</evidence>
<dbReference type="InterPro" id="IPR033728">
    <property type="entry name" value="ThrRS_core"/>
</dbReference>
<dbReference type="InterPro" id="IPR004095">
    <property type="entry name" value="TGS"/>
</dbReference>
<evidence type="ECO:0000256" key="2">
    <source>
        <dbReference type="ARBA" id="ARBA00022490"/>
    </source>
</evidence>
<keyword evidence="3 13" id="KW-0820">tRNA-binding</keyword>
<evidence type="ECO:0000256" key="5">
    <source>
        <dbReference type="ARBA" id="ARBA00022723"/>
    </source>
</evidence>
<dbReference type="AlphaFoldDB" id="A0A6M4IK51"/>
<dbReference type="FunFam" id="3.30.930.10:FF:000002">
    <property type="entry name" value="Threonine--tRNA ligase"/>
    <property type="match status" value="1"/>
</dbReference>
<dbReference type="InterPro" id="IPR047246">
    <property type="entry name" value="ThrRS_anticodon"/>
</dbReference>
<dbReference type="InterPro" id="IPR006195">
    <property type="entry name" value="aa-tRNA-synth_II"/>
</dbReference>
<dbReference type="FunFam" id="3.30.980.10:FF:000005">
    <property type="entry name" value="Threonyl-tRNA synthetase, mitochondrial"/>
    <property type="match status" value="1"/>
</dbReference>
<comment type="subunit">
    <text evidence="13">Homodimer.</text>
</comment>
<comment type="similarity">
    <text evidence="1 13">Belongs to the class-II aminoacyl-tRNA synthetase family.</text>
</comment>
<evidence type="ECO:0000259" key="14">
    <source>
        <dbReference type="PROSITE" id="PS50862"/>
    </source>
</evidence>
<dbReference type="GO" id="GO:0046872">
    <property type="term" value="F:metal ion binding"/>
    <property type="evidence" value="ECO:0007669"/>
    <property type="project" value="UniProtKB-KW"/>
</dbReference>
<comment type="cofactor">
    <cofactor evidence="13">
        <name>Zn(2+)</name>
        <dbReference type="ChEBI" id="CHEBI:29105"/>
    </cofactor>
    <text evidence="13">Binds 1 zinc ion per subunit.</text>
</comment>
<keyword evidence="17" id="KW-1185">Reference proteome</keyword>
<dbReference type="Pfam" id="PF02824">
    <property type="entry name" value="TGS"/>
    <property type="match status" value="1"/>
</dbReference>
<feature type="binding site" evidence="13">
    <location>
        <position position="400"/>
    </location>
    <ligand>
        <name>Zn(2+)</name>
        <dbReference type="ChEBI" id="CHEBI:29105"/>
        <note>catalytic</note>
    </ligand>
</feature>
<dbReference type="SUPFAM" id="SSF55681">
    <property type="entry name" value="Class II aaRS and biotin synthetases"/>
    <property type="match status" value="1"/>
</dbReference>
<dbReference type="EC" id="6.1.1.3" evidence="13"/>
<dbReference type="EMBL" id="CP053085">
    <property type="protein sequence ID" value="QJR35444.1"/>
    <property type="molecule type" value="Genomic_DNA"/>
</dbReference>
<dbReference type="PROSITE" id="PS51880">
    <property type="entry name" value="TGS"/>
    <property type="match status" value="1"/>
</dbReference>
<dbReference type="PROSITE" id="PS50862">
    <property type="entry name" value="AA_TRNA_LIGASE_II"/>
    <property type="match status" value="1"/>
</dbReference>
<keyword evidence="4 13" id="KW-0436">Ligase</keyword>
<accession>A0A6M4IK51</accession>
<comment type="catalytic activity">
    <reaction evidence="12 13">
        <text>tRNA(Thr) + L-threonine + ATP = L-threonyl-tRNA(Thr) + AMP + diphosphate + H(+)</text>
        <dbReference type="Rhea" id="RHEA:24624"/>
        <dbReference type="Rhea" id="RHEA-COMP:9670"/>
        <dbReference type="Rhea" id="RHEA-COMP:9704"/>
        <dbReference type="ChEBI" id="CHEBI:15378"/>
        <dbReference type="ChEBI" id="CHEBI:30616"/>
        <dbReference type="ChEBI" id="CHEBI:33019"/>
        <dbReference type="ChEBI" id="CHEBI:57926"/>
        <dbReference type="ChEBI" id="CHEBI:78442"/>
        <dbReference type="ChEBI" id="CHEBI:78534"/>
        <dbReference type="ChEBI" id="CHEBI:456215"/>
        <dbReference type="EC" id="6.1.1.3"/>
    </reaction>
</comment>